<accession>A0A4W5JLC4</accession>
<dbReference type="GO" id="GO:0048513">
    <property type="term" value="P:animal organ development"/>
    <property type="evidence" value="ECO:0007669"/>
    <property type="project" value="TreeGrafter"/>
</dbReference>
<evidence type="ECO:0000256" key="3">
    <source>
        <dbReference type="ARBA" id="ARBA00008216"/>
    </source>
</evidence>
<evidence type="ECO:0000256" key="9">
    <source>
        <dbReference type="ARBA" id="ARBA00023030"/>
    </source>
</evidence>
<dbReference type="FunFam" id="2.10.25.10:FF:000267">
    <property type="entry name" value="pro-neuregulin-3, membrane-bound isoform"/>
    <property type="match status" value="1"/>
</dbReference>
<evidence type="ECO:0000313" key="17">
    <source>
        <dbReference type="Ensembl" id="ENSHHUP00000000499.1"/>
    </source>
</evidence>
<evidence type="ECO:0000256" key="10">
    <source>
        <dbReference type="ARBA" id="ARBA00023136"/>
    </source>
</evidence>
<dbReference type="GO" id="GO:0035556">
    <property type="term" value="P:intracellular signal transduction"/>
    <property type="evidence" value="ECO:0007669"/>
    <property type="project" value="TreeGrafter"/>
</dbReference>
<name>A0A4W5JLC4_9TELE</name>
<organism evidence="17 18">
    <name type="scientific">Hucho hucho</name>
    <name type="common">huchen</name>
    <dbReference type="NCBI Taxonomy" id="62062"/>
    <lineage>
        <taxon>Eukaryota</taxon>
        <taxon>Metazoa</taxon>
        <taxon>Chordata</taxon>
        <taxon>Craniata</taxon>
        <taxon>Vertebrata</taxon>
        <taxon>Euteleostomi</taxon>
        <taxon>Actinopterygii</taxon>
        <taxon>Neopterygii</taxon>
        <taxon>Teleostei</taxon>
        <taxon>Protacanthopterygii</taxon>
        <taxon>Salmoniformes</taxon>
        <taxon>Salmonidae</taxon>
        <taxon>Salmoninae</taxon>
        <taxon>Hucho</taxon>
    </lineage>
</organism>
<evidence type="ECO:0000256" key="12">
    <source>
        <dbReference type="ARBA" id="ARBA00063299"/>
    </source>
</evidence>
<dbReference type="PROSITE" id="PS00022">
    <property type="entry name" value="EGF_1"/>
    <property type="match status" value="1"/>
</dbReference>
<evidence type="ECO:0000256" key="5">
    <source>
        <dbReference type="ARBA" id="ARBA00022525"/>
    </source>
</evidence>
<evidence type="ECO:0000259" key="16">
    <source>
        <dbReference type="PROSITE" id="PS50026"/>
    </source>
</evidence>
<dbReference type="Proteomes" id="UP000314982">
    <property type="component" value="Unassembled WGS sequence"/>
</dbReference>
<dbReference type="Ensembl" id="ENSHHUT00000000509.1">
    <property type="protein sequence ID" value="ENSHHUP00000000499.1"/>
    <property type="gene ID" value="ENSHHUG00000000333.1"/>
</dbReference>
<reference evidence="17" key="2">
    <citation type="submission" date="2025-08" db="UniProtKB">
        <authorList>
            <consortium name="Ensembl"/>
        </authorList>
    </citation>
    <scope>IDENTIFICATION</scope>
</reference>
<dbReference type="GeneTree" id="ENSGT00940000156754"/>
<evidence type="ECO:0000313" key="18">
    <source>
        <dbReference type="Proteomes" id="UP000314982"/>
    </source>
</evidence>
<dbReference type="STRING" id="62062.ENSHHUP00000000499"/>
<keyword evidence="11 14" id="KW-1015">Disulfide bond</keyword>
<evidence type="ECO:0000256" key="2">
    <source>
        <dbReference type="ARBA" id="ARBA00004613"/>
    </source>
</evidence>
<dbReference type="GO" id="GO:0038130">
    <property type="term" value="P:ERBB4 signaling pathway"/>
    <property type="evidence" value="ECO:0007669"/>
    <property type="project" value="UniProtKB-ARBA"/>
</dbReference>
<keyword evidence="6 14" id="KW-0245">EGF-like domain</keyword>
<feature type="transmembrane region" description="Helical" evidence="15">
    <location>
        <begin position="7"/>
        <end position="30"/>
    </location>
</feature>
<comment type="subcellular location">
    <subcellularLocation>
        <location evidence="1">Cell membrane</location>
        <topology evidence="1">Single-pass type I membrane protein</topology>
    </subcellularLocation>
    <subcellularLocation>
        <location evidence="2">Secreted</location>
    </subcellularLocation>
</comment>
<evidence type="ECO:0000256" key="8">
    <source>
        <dbReference type="ARBA" id="ARBA00022989"/>
    </source>
</evidence>
<comment type="caution">
    <text evidence="14">Lacks conserved residue(s) required for the propagation of feature annotation.</text>
</comment>
<dbReference type="GO" id="GO:0045499">
    <property type="term" value="F:chemorepellent activity"/>
    <property type="evidence" value="ECO:0007669"/>
    <property type="project" value="TreeGrafter"/>
</dbReference>
<keyword evidence="18" id="KW-1185">Reference proteome</keyword>
<dbReference type="GO" id="GO:0007399">
    <property type="term" value="P:nervous system development"/>
    <property type="evidence" value="ECO:0007669"/>
    <property type="project" value="InterPro"/>
</dbReference>
<dbReference type="InterPro" id="IPR040180">
    <property type="entry name" value="Neuregulin"/>
</dbReference>
<feature type="domain" description="EGF-like" evidence="16">
    <location>
        <begin position="45"/>
        <end position="88"/>
    </location>
</feature>
<keyword evidence="4" id="KW-1003">Cell membrane</keyword>
<evidence type="ECO:0000256" key="11">
    <source>
        <dbReference type="ARBA" id="ARBA00023157"/>
    </source>
</evidence>
<dbReference type="GO" id="GO:0005615">
    <property type="term" value="C:extracellular space"/>
    <property type="evidence" value="ECO:0007669"/>
    <property type="project" value="TreeGrafter"/>
</dbReference>
<evidence type="ECO:0000256" key="6">
    <source>
        <dbReference type="ARBA" id="ARBA00022536"/>
    </source>
</evidence>
<dbReference type="PANTHER" id="PTHR11100">
    <property type="entry name" value="HEREGULIN-NEUREGULIN FAMILY MEMBER"/>
    <property type="match status" value="1"/>
</dbReference>
<keyword evidence="8 15" id="KW-1133">Transmembrane helix</keyword>
<comment type="subunit">
    <text evidence="12">Interacts with ERBB4.</text>
</comment>
<reference evidence="17" key="3">
    <citation type="submission" date="2025-09" db="UniProtKB">
        <authorList>
            <consortium name="Ensembl"/>
        </authorList>
    </citation>
    <scope>IDENTIFICATION</scope>
</reference>
<keyword evidence="10 15" id="KW-0472">Membrane</keyword>
<dbReference type="PANTHER" id="PTHR11100:SF18">
    <property type="entry name" value="PRO-NEUREGULIN-3, MEMBRANE-BOUND ISOFORM"/>
    <property type="match status" value="1"/>
</dbReference>
<evidence type="ECO:0000256" key="1">
    <source>
        <dbReference type="ARBA" id="ARBA00004251"/>
    </source>
</evidence>
<dbReference type="GO" id="GO:0008083">
    <property type="term" value="F:growth factor activity"/>
    <property type="evidence" value="ECO:0007669"/>
    <property type="project" value="UniProtKB-KW"/>
</dbReference>
<dbReference type="Gene3D" id="2.10.25.10">
    <property type="entry name" value="Laminin"/>
    <property type="match status" value="1"/>
</dbReference>
<feature type="disulfide bond" evidence="14">
    <location>
        <begin position="78"/>
        <end position="87"/>
    </location>
</feature>
<dbReference type="PROSITE" id="PS50026">
    <property type="entry name" value="EGF_3"/>
    <property type="match status" value="1"/>
</dbReference>
<protein>
    <recommendedName>
        <fullName evidence="13">Pro-neuregulin-3, membrane-bound isoform</fullName>
    </recommendedName>
</protein>
<dbReference type="AlphaFoldDB" id="A0A4W5JLC4"/>
<dbReference type="SUPFAM" id="SSF57196">
    <property type="entry name" value="EGF/Laminin"/>
    <property type="match status" value="1"/>
</dbReference>
<evidence type="ECO:0000256" key="14">
    <source>
        <dbReference type="PROSITE-ProRule" id="PRU00076"/>
    </source>
</evidence>
<keyword evidence="9" id="KW-0339">Growth factor</keyword>
<keyword evidence="7 15" id="KW-0812">Transmembrane</keyword>
<proteinExistence type="inferred from homology"/>
<comment type="similarity">
    <text evidence="3">Belongs to the neuregulin family.</text>
</comment>
<evidence type="ECO:0000256" key="4">
    <source>
        <dbReference type="ARBA" id="ARBA00022475"/>
    </source>
</evidence>
<keyword evidence="5" id="KW-0964">Secreted</keyword>
<sequence length="127" mass="14148">MNCVPCFFTNIISILFSLSFSVFLFCHLSIFPAASPTIPPLVSEHFKQCHEKDLAYCLNDGECFVIETLSGPHKHCRCREGYQGIRCDQFLPKTDSILSDPSKNIFLKNLSLTVDGLSTLTVDGLSI</sequence>
<evidence type="ECO:0000256" key="15">
    <source>
        <dbReference type="SAM" id="Phobius"/>
    </source>
</evidence>
<evidence type="ECO:0000256" key="7">
    <source>
        <dbReference type="ARBA" id="ARBA00022692"/>
    </source>
</evidence>
<dbReference type="GO" id="GO:0005886">
    <property type="term" value="C:plasma membrane"/>
    <property type="evidence" value="ECO:0007669"/>
    <property type="project" value="UniProtKB-SubCell"/>
</dbReference>
<dbReference type="InterPro" id="IPR000742">
    <property type="entry name" value="EGF"/>
</dbReference>
<evidence type="ECO:0000256" key="13">
    <source>
        <dbReference type="ARBA" id="ARBA00069446"/>
    </source>
</evidence>
<dbReference type="PROSITE" id="PS01186">
    <property type="entry name" value="EGF_2"/>
    <property type="match status" value="1"/>
</dbReference>
<dbReference type="GO" id="GO:0098978">
    <property type="term" value="C:glutamatergic synapse"/>
    <property type="evidence" value="ECO:0007669"/>
    <property type="project" value="UniProtKB-ARBA"/>
</dbReference>
<reference evidence="18" key="1">
    <citation type="submission" date="2018-06" db="EMBL/GenBank/DDBJ databases">
        <title>Genome assembly of Danube salmon.</title>
        <authorList>
            <person name="Macqueen D.J."/>
            <person name="Gundappa M.K."/>
        </authorList>
    </citation>
    <scope>NUCLEOTIDE SEQUENCE [LARGE SCALE GENOMIC DNA]</scope>
</reference>